<reference evidence="2 3" key="1">
    <citation type="submission" date="2016-07" db="EMBL/GenBank/DDBJ databases">
        <title>Pervasive Adenine N6-methylation of Active Genes in Fungi.</title>
        <authorList>
            <consortium name="DOE Joint Genome Institute"/>
            <person name="Mondo S.J."/>
            <person name="Dannebaum R.O."/>
            <person name="Kuo R.C."/>
            <person name="Labutti K."/>
            <person name="Haridas S."/>
            <person name="Kuo A."/>
            <person name="Salamov A."/>
            <person name="Ahrendt S.R."/>
            <person name="Lipzen A."/>
            <person name="Sullivan W."/>
            <person name="Andreopoulos W.B."/>
            <person name="Clum A."/>
            <person name="Lindquist E."/>
            <person name="Daum C."/>
            <person name="Ramamoorthy G.K."/>
            <person name="Gryganskyi A."/>
            <person name="Culley D."/>
            <person name="Magnuson J.K."/>
            <person name="James T.Y."/>
            <person name="O'Malley M.A."/>
            <person name="Stajich J.E."/>
            <person name="Spatafora J.W."/>
            <person name="Visel A."/>
            <person name="Grigoriev I.V."/>
        </authorList>
    </citation>
    <scope>NUCLEOTIDE SEQUENCE [LARGE SCALE GENOMIC DNA]</scope>
    <source>
        <strain evidence="2 3">PL171</strain>
    </source>
</reference>
<dbReference type="Gene3D" id="1.10.472.10">
    <property type="entry name" value="Cyclin-like"/>
    <property type="match status" value="1"/>
</dbReference>
<dbReference type="Proteomes" id="UP000193411">
    <property type="component" value="Unassembled WGS sequence"/>
</dbReference>
<feature type="compositionally biased region" description="Low complexity" evidence="1">
    <location>
        <begin position="92"/>
        <end position="110"/>
    </location>
</feature>
<feature type="compositionally biased region" description="Low complexity" evidence="1">
    <location>
        <begin position="131"/>
        <end position="173"/>
    </location>
</feature>
<evidence type="ECO:0000313" key="2">
    <source>
        <dbReference type="EMBL" id="ORZ41204.1"/>
    </source>
</evidence>
<sequence length="499" mass="51835">MLSSSTLSPITESVRVPIPIPIPTSTPNKMTLNVLSYQHQHAYGPAPGMCQAAPALLHGANNNLPVPARLKRSATTISSAHRLRTRLMSQDPTTCSSAPSSASSTPSAPAKRPRSPAREALHASVSKHLTSARTVSRSSSFSSSTAATAAVSRSRSSSSTYSSTSSTSKPAATVPAAPAVAPVVPSGQHLANPHLIVATLLVRIAQANDSLLARASPLASTDRGAAALLAAASKFQGRAPPTISLPAYAARLARYAPVPAAVWVATLIAIDRVANAPTTSSVDGSTAVPPVVVCSHNVHRVLLLALAIATKVHSDAFYTNKHLAKVGGIGLAELNRLELEFLFLSGFNVNVSGAEYARYTDRLAAYANAVQQQWAAKTAALVGSDVMARGHSVDLVAHQRPGQQHDVHHKQQQQQQQHAKSAPAALGLLISPPCSPTPSCSSTSSASSTSSSCYSAGAVVCTAPGQRQVVWSTPPMSPPRHLMASDPMVLSPMAVDQRD</sequence>
<dbReference type="STRING" id="765915.A0A1Y2I4M9"/>
<dbReference type="EMBL" id="MCFL01000001">
    <property type="protein sequence ID" value="ORZ41204.1"/>
    <property type="molecule type" value="Genomic_DNA"/>
</dbReference>
<dbReference type="PANTHER" id="PTHR15615:SF108">
    <property type="entry name" value="PROTEIN CNPPD1"/>
    <property type="match status" value="1"/>
</dbReference>
<dbReference type="Pfam" id="PF08613">
    <property type="entry name" value="Cyclin"/>
    <property type="match status" value="1"/>
</dbReference>
<feature type="region of interest" description="Disordered" evidence="1">
    <location>
        <begin position="400"/>
        <end position="421"/>
    </location>
</feature>
<organism evidence="2 3">
    <name type="scientific">Catenaria anguillulae PL171</name>
    <dbReference type="NCBI Taxonomy" id="765915"/>
    <lineage>
        <taxon>Eukaryota</taxon>
        <taxon>Fungi</taxon>
        <taxon>Fungi incertae sedis</taxon>
        <taxon>Blastocladiomycota</taxon>
        <taxon>Blastocladiomycetes</taxon>
        <taxon>Blastocladiales</taxon>
        <taxon>Catenariaceae</taxon>
        <taxon>Catenaria</taxon>
    </lineage>
</organism>
<comment type="caution">
    <text evidence="2">The sequence shown here is derived from an EMBL/GenBank/DDBJ whole genome shotgun (WGS) entry which is preliminary data.</text>
</comment>
<gene>
    <name evidence="2" type="ORF">BCR44DRAFT_24010</name>
</gene>
<dbReference type="PANTHER" id="PTHR15615">
    <property type="match status" value="1"/>
</dbReference>
<dbReference type="InterPro" id="IPR013922">
    <property type="entry name" value="Cyclin_PHO80-like"/>
</dbReference>
<dbReference type="OrthoDB" id="1060854at2759"/>
<protein>
    <submittedName>
        <fullName evidence="2">Cyclin-domain-containing protein</fullName>
    </submittedName>
</protein>
<evidence type="ECO:0000313" key="3">
    <source>
        <dbReference type="Proteomes" id="UP000193411"/>
    </source>
</evidence>
<feature type="region of interest" description="Disordered" evidence="1">
    <location>
        <begin position="84"/>
        <end position="173"/>
    </location>
</feature>
<dbReference type="AlphaFoldDB" id="A0A1Y2I4M9"/>
<name>A0A1Y2I4M9_9FUNG</name>
<accession>A0A1Y2I4M9</accession>
<dbReference type="GO" id="GO:0019901">
    <property type="term" value="F:protein kinase binding"/>
    <property type="evidence" value="ECO:0007669"/>
    <property type="project" value="InterPro"/>
</dbReference>
<keyword evidence="3" id="KW-1185">Reference proteome</keyword>
<evidence type="ECO:0000256" key="1">
    <source>
        <dbReference type="SAM" id="MobiDB-lite"/>
    </source>
</evidence>
<dbReference type="CDD" id="cd20558">
    <property type="entry name" value="CYCLIN_ScPCL7-like"/>
    <property type="match status" value="1"/>
</dbReference>
<proteinExistence type="predicted"/>